<evidence type="ECO:0000313" key="1">
    <source>
        <dbReference type="EMBL" id="PLW56613.1"/>
    </source>
</evidence>
<proteinExistence type="predicted"/>
<dbReference type="Proteomes" id="UP000235388">
    <property type="component" value="Unassembled WGS sequence"/>
</dbReference>
<organism evidence="1 2">
    <name type="scientific">Puccinia coronata f. sp. avenae</name>
    <dbReference type="NCBI Taxonomy" id="200324"/>
    <lineage>
        <taxon>Eukaryota</taxon>
        <taxon>Fungi</taxon>
        <taxon>Dikarya</taxon>
        <taxon>Basidiomycota</taxon>
        <taxon>Pucciniomycotina</taxon>
        <taxon>Pucciniomycetes</taxon>
        <taxon>Pucciniales</taxon>
        <taxon>Pucciniaceae</taxon>
        <taxon>Puccinia</taxon>
    </lineage>
</organism>
<gene>
    <name evidence="1" type="ORF">PCANC_01432</name>
</gene>
<name>A0A2N5W2Z0_9BASI</name>
<sequence length="108" mass="12128">MGHGKLSQGIFQQLLGNVDSCLNIQQPVKAPALFAANWTAARASYCPVHRQSDSSQSWLHYKKICFNSHHATVQFRKFDISQSWLLSSLPQIGQQPELATVRYAANRT</sequence>
<dbReference type="EMBL" id="PGCJ01000019">
    <property type="protein sequence ID" value="PLW56613.1"/>
    <property type="molecule type" value="Genomic_DNA"/>
</dbReference>
<dbReference type="AlphaFoldDB" id="A0A2N5W2Z0"/>
<keyword evidence="2" id="KW-1185">Reference proteome</keyword>
<comment type="caution">
    <text evidence="1">The sequence shown here is derived from an EMBL/GenBank/DDBJ whole genome shotgun (WGS) entry which is preliminary data.</text>
</comment>
<accession>A0A2N5W2Z0</accession>
<evidence type="ECO:0000313" key="2">
    <source>
        <dbReference type="Proteomes" id="UP000235388"/>
    </source>
</evidence>
<protein>
    <submittedName>
        <fullName evidence="1">Uncharacterized protein</fullName>
    </submittedName>
</protein>
<reference evidence="1 2" key="1">
    <citation type="submission" date="2017-11" db="EMBL/GenBank/DDBJ databases">
        <title>De novo assembly and phasing of dikaryotic genomes from two isolates of Puccinia coronata f. sp. avenae, the causal agent of oat crown rust.</title>
        <authorList>
            <person name="Miller M.E."/>
            <person name="Zhang Y."/>
            <person name="Omidvar V."/>
            <person name="Sperschneider J."/>
            <person name="Schwessinger B."/>
            <person name="Raley C."/>
            <person name="Palmer J.M."/>
            <person name="Garnica D."/>
            <person name="Upadhyaya N."/>
            <person name="Rathjen J."/>
            <person name="Taylor J.M."/>
            <person name="Park R.F."/>
            <person name="Dodds P.N."/>
            <person name="Hirsch C.D."/>
            <person name="Kianian S.F."/>
            <person name="Figueroa M."/>
        </authorList>
    </citation>
    <scope>NUCLEOTIDE SEQUENCE [LARGE SCALE GENOMIC DNA]</scope>
    <source>
        <strain evidence="1">12NC29</strain>
    </source>
</reference>